<sequence length="164" mass="18742">MKKYLHLVLLIGLITSSALFSPLKAAGLEAFDFSGKVDEERFKSLIVELRCLVCQNQSLADSDAELAHDLRREIFELMEQGKSDQEIVDFLVSRYGDFVLYNPPVKPETWILWYGPFGLLALGLLILLYTVRQRKHQPEARFSEQEQQRLKKLLGDDSNGDKPA</sequence>
<comment type="similarity">
    <text evidence="1">Belongs to the CcmH/CycL/Ccl2/NrfF family.</text>
</comment>
<dbReference type="InterPro" id="IPR051263">
    <property type="entry name" value="C-type_cytochrome_biogenesis"/>
</dbReference>
<keyword evidence="7" id="KW-0812">Transmembrane</keyword>
<evidence type="ECO:0000256" key="3">
    <source>
        <dbReference type="ARBA" id="ARBA00022723"/>
    </source>
</evidence>
<dbReference type="FunFam" id="1.10.8.640:FF:000001">
    <property type="entry name" value="Cytochrome c-type biogenesis protein"/>
    <property type="match status" value="1"/>
</dbReference>
<proteinExistence type="inferred from homology"/>
<dbReference type="PANTHER" id="PTHR47870:SF1">
    <property type="entry name" value="CYTOCHROME C-TYPE BIOGENESIS PROTEIN CCMH"/>
    <property type="match status" value="1"/>
</dbReference>
<evidence type="ECO:0000256" key="2">
    <source>
        <dbReference type="ARBA" id="ARBA00022617"/>
    </source>
</evidence>
<dbReference type="InterPro" id="IPR005616">
    <property type="entry name" value="CcmH/CycL/Ccl2/NrfF_N"/>
</dbReference>
<feature type="transmembrane region" description="Helical" evidence="7">
    <location>
        <begin position="111"/>
        <end position="131"/>
    </location>
</feature>
<keyword evidence="4" id="KW-0732">Signal</keyword>
<keyword evidence="7" id="KW-0472">Membrane</keyword>
<reference evidence="9" key="1">
    <citation type="submission" date="2018-06" db="EMBL/GenBank/DDBJ databases">
        <authorList>
            <person name="Zhirakovskaya E."/>
        </authorList>
    </citation>
    <scope>NUCLEOTIDE SEQUENCE</scope>
</reference>
<protein>
    <submittedName>
        <fullName evidence="9">Cytochrome c heme lyase subunit CcmL</fullName>
    </submittedName>
</protein>
<organism evidence="9">
    <name type="scientific">hydrothermal vent metagenome</name>
    <dbReference type="NCBI Taxonomy" id="652676"/>
    <lineage>
        <taxon>unclassified sequences</taxon>
        <taxon>metagenomes</taxon>
        <taxon>ecological metagenomes</taxon>
    </lineage>
</organism>
<keyword evidence="7" id="KW-1133">Transmembrane helix</keyword>
<accession>A0A3B0Z8G3</accession>
<dbReference type="GO" id="GO:0046872">
    <property type="term" value="F:metal ion binding"/>
    <property type="evidence" value="ECO:0007669"/>
    <property type="project" value="UniProtKB-KW"/>
</dbReference>
<dbReference type="CDD" id="cd16378">
    <property type="entry name" value="CcmH_N"/>
    <property type="match status" value="1"/>
</dbReference>
<gene>
    <name evidence="9" type="ORF">MNBD_GAMMA14-610</name>
</gene>
<dbReference type="AlphaFoldDB" id="A0A3B0Z8G3"/>
<evidence type="ECO:0000256" key="5">
    <source>
        <dbReference type="ARBA" id="ARBA00022748"/>
    </source>
</evidence>
<evidence type="ECO:0000256" key="7">
    <source>
        <dbReference type="SAM" id="Phobius"/>
    </source>
</evidence>
<evidence type="ECO:0000313" key="9">
    <source>
        <dbReference type="EMBL" id="VAW82549.1"/>
    </source>
</evidence>
<dbReference type="GO" id="GO:0005886">
    <property type="term" value="C:plasma membrane"/>
    <property type="evidence" value="ECO:0007669"/>
    <property type="project" value="TreeGrafter"/>
</dbReference>
<keyword evidence="9" id="KW-0456">Lyase</keyword>
<dbReference type="GO" id="GO:0016829">
    <property type="term" value="F:lyase activity"/>
    <property type="evidence" value="ECO:0007669"/>
    <property type="project" value="UniProtKB-KW"/>
</dbReference>
<dbReference type="PANTHER" id="PTHR47870">
    <property type="entry name" value="CYTOCHROME C-TYPE BIOGENESIS PROTEIN CCMH"/>
    <property type="match status" value="1"/>
</dbReference>
<evidence type="ECO:0000256" key="4">
    <source>
        <dbReference type="ARBA" id="ARBA00022729"/>
    </source>
</evidence>
<evidence type="ECO:0000259" key="8">
    <source>
        <dbReference type="Pfam" id="PF03918"/>
    </source>
</evidence>
<keyword evidence="2" id="KW-0349">Heme</keyword>
<feature type="domain" description="CcmH/CycL/Ccl2/NrfF N-terminal" evidence="8">
    <location>
        <begin position="18"/>
        <end position="154"/>
    </location>
</feature>
<dbReference type="GO" id="GO:0017004">
    <property type="term" value="P:cytochrome complex assembly"/>
    <property type="evidence" value="ECO:0007669"/>
    <property type="project" value="UniProtKB-KW"/>
</dbReference>
<name>A0A3B0Z8G3_9ZZZZ</name>
<evidence type="ECO:0000256" key="1">
    <source>
        <dbReference type="ARBA" id="ARBA00010342"/>
    </source>
</evidence>
<keyword evidence="5" id="KW-0201">Cytochrome c-type biogenesis</keyword>
<dbReference type="Pfam" id="PF03918">
    <property type="entry name" value="CcmH"/>
    <property type="match status" value="1"/>
</dbReference>
<dbReference type="EMBL" id="UOFM01000474">
    <property type="protein sequence ID" value="VAW82549.1"/>
    <property type="molecule type" value="Genomic_DNA"/>
</dbReference>
<keyword evidence="6" id="KW-0408">Iron</keyword>
<dbReference type="InterPro" id="IPR038297">
    <property type="entry name" value="CcmH/CycL/NrfF/Ccl2_sf"/>
</dbReference>
<evidence type="ECO:0000256" key="6">
    <source>
        <dbReference type="ARBA" id="ARBA00023004"/>
    </source>
</evidence>
<dbReference type="Gene3D" id="1.10.8.640">
    <property type="entry name" value="Cytochrome C biogenesis protein"/>
    <property type="match status" value="1"/>
</dbReference>
<keyword evidence="3" id="KW-0479">Metal-binding</keyword>